<feature type="transmembrane region" description="Helical" evidence="7">
    <location>
        <begin position="366"/>
        <end position="383"/>
    </location>
</feature>
<name>A0A9X2EVA3_9GAMM</name>
<evidence type="ECO:0000256" key="3">
    <source>
        <dbReference type="ARBA" id="ARBA00022475"/>
    </source>
</evidence>
<evidence type="ECO:0000256" key="6">
    <source>
        <dbReference type="ARBA" id="ARBA00023136"/>
    </source>
</evidence>
<feature type="transmembrane region" description="Helical" evidence="7">
    <location>
        <begin position="414"/>
        <end position="435"/>
    </location>
</feature>
<comment type="subcellular location">
    <subcellularLocation>
        <location evidence="1">Cell membrane</location>
        <topology evidence="1">Multi-pass membrane protein</topology>
    </subcellularLocation>
</comment>
<evidence type="ECO:0000256" key="1">
    <source>
        <dbReference type="ARBA" id="ARBA00004651"/>
    </source>
</evidence>
<dbReference type="GO" id="GO:0022857">
    <property type="term" value="F:transmembrane transporter activity"/>
    <property type="evidence" value="ECO:0007669"/>
    <property type="project" value="InterPro"/>
</dbReference>
<sequence length="726" mass="83074">MHISRTAKESLKLAAALVTVYAIAMSINWEKPFWGGFAVIVCSQANLGQSLNRAILWMLGTLFAMLGGWIIVALFPQDRWLFMIALSIWVSACVYFIQRSRYQYFWITCGYVILMLWDATGGDLSISYEEGILRVQESLLGIVVYGLFAVLVWPNCSSGELQKASAQLLDSHRIFAASCFSRLKNKEKLKINPEKRVDLLKVDARLRSSISDASSDSYEVWESRKQWDHFGSRATAVTQSLLKLEESLALSSNLGISNFLVGVNDYVEDMQRRFDGIKKGVANSELVDTVEEKAIFADIEKIKGISTFDTAALSVTRRSLNDLEVESRSLIDSVNDIKNLGDSYSKFPAERGAHWFGFFMPDPDRLANVVRVLVGIWIAYLAYLFVPDMLGGLLVVLLITIIAILAAMSPQIKLFETCFYTILVCLMSAPLYFFVMPKLHGFYSLGVMIFIWTFVISYFAVRVFGPQSMIRTLVLIFPQIVFNFNNYQEYSFAVYTNYLFVLAIIFCILAVSRNIPFSSHPERNFKNNIDRFLNSAACLVLEGDIPDYKKQSIFYRVYILYHLNIVSISHKNVLYWKDGIDEKCIRGMSGDQIARIVDLLMLISNQVQILYRIDKCKMNLIATKRMLREAFIWRCLAGKIFFYLSGKKRNIHIDALRRGYRRIFERANVDVSELMELRACSKESKEGVSNFLYFLGVAHCINNYLAEFFRLSESVDWECFCEEKCL</sequence>
<keyword evidence="9" id="KW-1185">Reference proteome</keyword>
<feature type="transmembrane region" description="Helical" evidence="7">
    <location>
        <begin position="104"/>
        <end position="120"/>
    </location>
</feature>
<feature type="transmembrane region" description="Helical" evidence="7">
    <location>
        <begin position="55"/>
        <end position="74"/>
    </location>
</feature>
<evidence type="ECO:0000256" key="5">
    <source>
        <dbReference type="ARBA" id="ARBA00022989"/>
    </source>
</evidence>
<reference evidence="8" key="1">
    <citation type="journal article" date="2022" name="Arch. Microbiol.">
        <title>Microbulbifer okhotskensis sp. nov., isolated from a deep bottom sediment of the Okhotsk Sea.</title>
        <authorList>
            <person name="Romanenko L."/>
            <person name="Kurilenko V."/>
            <person name="Otstavnykh N."/>
            <person name="Velansky P."/>
            <person name="Isaeva M."/>
            <person name="Mikhailov V."/>
        </authorList>
    </citation>
    <scope>NUCLEOTIDE SEQUENCE</scope>
    <source>
        <strain evidence="8">OS29</strain>
    </source>
</reference>
<dbReference type="Proteomes" id="UP001139028">
    <property type="component" value="Unassembled WGS sequence"/>
</dbReference>
<keyword evidence="3" id="KW-1003">Cell membrane</keyword>
<dbReference type="RefSeq" id="WP_252472361.1">
    <property type="nucleotide sequence ID" value="NZ_JALBWM010000157.1"/>
</dbReference>
<dbReference type="Pfam" id="PF04632">
    <property type="entry name" value="FUSC"/>
    <property type="match status" value="1"/>
</dbReference>
<evidence type="ECO:0000313" key="8">
    <source>
        <dbReference type="EMBL" id="MCO1336593.1"/>
    </source>
</evidence>
<evidence type="ECO:0000313" key="9">
    <source>
        <dbReference type="Proteomes" id="UP001139028"/>
    </source>
</evidence>
<feature type="transmembrane region" description="Helical" evidence="7">
    <location>
        <begin position="80"/>
        <end position="97"/>
    </location>
</feature>
<feature type="transmembrane region" description="Helical" evidence="7">
    <location>
        <begin position="441"/>
        <end position="461"/>
    </location>
</feature>
<dbReference type="PANTHER" id="PTHR30509:SF9">
    <property type="entry name" value="MULTIDRUG RESISTANCE PROTEIN MDTO"/>
    <property type="match status" value="1"/>
</dbReference>
<keyword evidence="4 7" id="KW-0812">Transmembrane</keyword>
<feature type="transmembrane region" description="Helical" evidence="7">
    <location>
        <begin position="389"/>
        <end position="407"/>
    </location>
</feature>
<dbReference type="GO" id="GO:0005886">
    <property type="term" value="C:plasma membrane"/>
    <property type="evidence" value="ECO:0007669"/>
    <property type="project" value="UniProtKB-SubCell"/>
</dbReference>
<keyword evidence="2" id="KW-0813">Transport</keyword>
<proteinExistence type="predicted"/>
<accession>A0A9X2EVA3</accession>
<feature type="transmembrane region" description="Helical" evidence="7">
    <location>
        <begin position="132"/>
        <end position="153"/>
    </location>
</feature>
<dbReference type="InterPro" id="IPR006726">
    <property type="entry name" value="PHBA_efflux_AaeB/fusaric-R"/>
</dbReference>
<keyword evidence="6 7" id="KW-0472">Membrane</keyword>
<dbReference type="AlphaFoldDB" id="A0A9X2EVA3"/>
<comment type="caution">
    <text evidence="8">The sequence shown here is derived from an EMBL/GenBank/DDBJ whole genome shotgun (WGS) entry which is preliminary data.</text>
</comment>
<feature type="transmembrane region" description="Helical" evidence="7">
    <location>
        <begin position="490"/>
        <end position="511"/>
    </location>
</feature>
<evidence type="ECO:0000256" key="2">
    <source>
        <dbReference type="ARBA" id="ARBA00022448"/>
    </source>
</evidence>
<dbReference type="EMBL" id="JALBWM010000157">
    <property type="protein sequence ID" value="MCO1336593.1"/>
    <property type="molecule type" value="Genomic_DNA"/>
</dbReference>
<keyword evidence="5 7" id="KW-1133">Transmembrane helix</keyword>
<organism evidence="8 9">
    <name type="scientific">Microbulbifer okhotskensis</name>
    <dbReference type="NCBI Taxonomy" id="2926617"/>
    <lineage>
        <taxon>Bacteria</taxon>
        <taxon>Pseudomonadati</taxon>
        <taxon>Pseudomonadota</taxon>
        <taxon>Gammaproteobacteria</taxon>
        <taxon>Cellvibrionales</taxon>
        <taxon>Microbulbiferaceae</taxon>
        <taxon>Microbulbifer</taxon>
    </lineage>
</organism>
<dbReference type="PANTHER" id="PTHR30509">
    <property type="entry name" value="P-HYDROXYBENZOIC ACID EFFLUX PUMP SUBUNIT-RELATED"/>
    <property type="match status" value="1"/>
</dbReference>
<evidence type="ECO:0000256" key="4">
    <source>
        <dbReference type="ARBA" id="ARBA00022692"/>
    </source>
</evidence>
<evidence type="ECO:0000256" key="7">
    <source>
        <dbReference type="SAM" id="Phobius"/>
    </source>
</evidence>
<protein>
    <submittedName>
        <fullName evidence="8">FUSC family protein</fullName>
    </submittedName>
</protein>
<gene>
    <name evidence="8" type="ORF">MO867_19880</name>
</gene>